<gene>
    <name evidence="2" type="ORF">KKR89_17405</name>
</gene>
<protein>
    <recommendedName>
        <fullName evidence="1">DUF6896 domain-containing protein</fullName>
    </recommendedName>
</protein>
<evidence type="ECO:0000313" key="2">
    <source>
        <dbReference type="EMBL" id="QWC15992.1"/>
    </source>
</evidence>
<accession>A0ABX8GJE1</accession>
<dbReference type="EMBL" id="CP076023">
    <property type="protein sequence ID" value="QWC15992.1"/>
    <property type="molecule type" value="Genomic_DNA"/>
</dbReference>
<organism evidence="2 3">
    <name type="scientific">Cellulomonas dongxiuzhuiae</name>
    <dbReference type="NCBI Taxonomy" id="2819979"/>
    <lineage>
        <taxon>Bacteria</taxon>
        <taxon>Bacillati</taxon>
        <taxon>Actinomycetota</taxon>
        <taxon>Actinomycetes</taxon>
        <taxon>Micrococcales</taxon>
        <taxon>Cellulomonadaceae</taxon>
        <taxon>Cellulomonas</taxon>
    </lineage>
</organism>
<reference evidence="2 3" key="1">
    <citation type="submission" date="2021-05" db="EMBL/GenBank/DDBJ databases">
        <title>Novel species in genus Cellulomonas.</title>
        <authorList>
            <person name="Zhang G."/>
        </authorList>
    </citation>
    <scope>NUCLEOTIDE SEQUENCE [LARGE SCALE GENOMIC DNA]</scope>
    <source>
        <strain evidence="3">zg-ZUI157</strain>
    </source>
</reference>
<evidence type="ECO:0000313" key="3">
    <source>
        <dbReference type="Proteomes" id="UP000679335"/>
    </source>
</evidence>
<feature type="domain" description="DUF6896" evidence="1">
    <location>
        <begin position="248"/>
        <end position="319"/>
    </location>
</feature>
<evidence type="ECO:0000259" key="1">
    <source>
        <dbReference type="Pfam" id="PF21837"/>
    </source>
</evidence>
<dbReference type="Pfam" id="PF21837">
    <property type="entry name" value="DUF6896"/>
    <property type="match status" value="1"/>
</dbReference>
<dbReference type="InterPro" id="IPR054191">
    <property type="entry name" value="DUF6896"/>
</dbReference>
<name>A0ABX8GJE1_9CELL</name>
<sequence length="341" mass="36646">MTRAGERSYDERAVTVGVLRLGRQGRAVLSAACCQTLWSTYDAVASARLEASVLVHEHVLDELWAYAAGERGPDGLVDMDPVVEEVTPRDDSDDWSASSAFLQSVGIAILNALHGADTDDPKRAVFAARQLQDVADHVDGLAEDDGPSALALICELVDTYLAAAAACETGAGDGVATLRDTCEHDGERLAALALPLLGDEPTPAPARVPSDEAGDGLVDELVADLRQCADAMDDLVHELRPGGESAERATLPRGGVLPSVGFYRLHGYGCRVTMRDGREVDFDWDAAGRPSLDLGRSQSYLESRGYAPQDKAALEAALRAQRHLMTDDRSGHLWFRLEVRR</sequence>
<dbReference type="RefSeq" id="WP_208196566.1">
    <property type="nucleotide sequence ID" value="NZ_CP076023.1"/>
</dbReference>
<dbReference type="Proteomes" id="UP000679335">
    <property type="component" value="Chromosome"/>
</dbReference>
<dbReference type="InterPro" id="IPR023381">
    <property type="entry name" value="YP001051499.1-like_dom_sf"/>
</dbReference>
<dbReference type="Gene3D" id="1.20.1590.10">
    <property type="entry name" value="YP_001051499.1 domain like"/>
    <property type="match status" value="1"/>
</dbReference>
<keyword evidence="3" id="KW-1185">Reference proteome</keyword>
<proteinExistence type="predicted"/>